<evidence type="ECO:0000313" key="14">
    <source>
        <dbReference type="RefSeq" id="XP_022138849.1"/>
    </source>
</evidence>
<dbReference type="GO" id="GO:0045490">
    <property type="term" value="P:pectin catabolic process"/>
    <property type="evidence" value="ECO:0007669"/>
    <property type="project" value="UniProtKB-UniPathway"/>
</dbReference>
<dbReference type="InterPro" id="IPR045032">
    <property type="entry name" value="PEL"/>
</dbReference>
<evidence type="ECO:0000256" key="4">
    <source>
        <dbReference type="ARBA" id="ARBA00010980"/>
    </source>
</evidence>
<comment type="catalytic activity">
    <reaction evidence="1 11">
        <text>Eliminative cleavage of (1-&gt;4)-alpha-D-galacturonan to give oligosaccharides with 4-deoxy-alpha-D-galact-4-enuronosyl groups at their non-reducing ends.</text>
        <dbReference type="EC" id="4.2.2.2"/>
    </reaction>
</comment>
<dbReference type="GeneID" id="111009920"/>
<dbReference type="Proteomes" id="UP000504603">
    <property type="component" value="Unplaced"/>
</dbReference>
<keyword evidence="13" id="KW-1185">Reference proteome</keyword>
<keyword evidence="6" id="KW-0134">Cell wall</keyword>
<dbReference type="SMART" id="SM00656">
    <property type="entry name" value="Amb_all"/>
    <property type="match status" value="1"/>
</dbReference>
<dbReference type="GO" id="GO:0046872">
    <property type="term" value="F:metal ion binding"/>
    <property type="evidence" value="ECO:0007669"/>
    <property type="project" value="UniProtKB-KW"/>
</dbReference>
<dbReference type="PANTHER" id="PTHR31683">
    <property type="entry name" value="PECTATE LYASE 18-RELATED"/>
    <property type="match status" value="1"/>
</dbReference>
<evidence type="ECO:0000256" key="3">
    <source>
        <dbReference type="ARBA" id="ARBA00005220"/>
    </source>
</evidence>
<gene>
    <name evidence="14" type="primary">LOC111009920</name>
</gene>
<evidence type="ECO:0000313" key="13">
    <source>
        <dbReference type="Proteomes" id="UP000504603"/>
    </source>
</evidence>
<dbReference type="OrthoDB" id="1637350at2759"/>
<dbReference type="RefSeq" id="XP_022138849.1">
    <property type="nucleotide sequence ID" value="XM_022283157.1"/>
</dbReference>
<dbReference type="Pfam" id="PF00544">
    <property type="entry name" value="Pectate_lyase_4"/>
    <property type="match status" value="1"/>
</dbReference>
<dbReference type="GO" id="GO:0030570">
    <property type="term" value="F:pectate lyase activity"/>
    <property type="evidence" value="ECO:0007669"/>
    <property type="project" value="UniProtKB-EC"/>
</dbReference>
<evidence type="ECO:0000256" key="10">
    <source>
        <dbReference type="ARBA" id="ARBA00023239"/>
    </source>
</evidence>
<evidence type="ECO:0000256" key="9">
    <source>
        <dbReference type="ARBA" id="ARBA00022837"/>
    </source>
</evidence>
<name>A0A6J1CB90_MOMCH</name>
<evidence type="ECO:0000256" key="7">
    <source>
        <dbReference type="ARBA" id="ARBA00022723"/>
    </source>
</evidence>
<dbReference type="InterPro" id="IPR012334">
    <property type="entry name" value="Pectin_lyas_fold"/>
</dbReference>
<sequence>MAALSRWSSLSLVALAMVFFVTMALVRREQTSEIRTELAAEFQSSSNSSMAARVENDDVEKLKNEHAVDNPDEIAASVEMSIRNSTERRKLGFFSCGTGNPIDDCWRCDSNWHRNRKRLAECGIGFGRNAIGGRDGRFYVVTDSSDNDPVNPKPGTLRHAVIQEKPLWIVFKRDMVIQLKQELIMNSFKTIDARGVNVHIANGACITIQFVTNIIIHGLHIHDCKPTGNAMVRSSPTHFGWRTMADGDAISIFGSSHIWIDHNSLSNCADGLVDAVMGSTAITISNNHFTHHNEVMLLGHSDSYTKDKQMQVTIAYNHFGEGLIQRMPRCRHGYFHVVNNDYTHWEMYAIGGSANPTINSQGNRYAAPTNPFAKEVTKRVETAESEWKGWNWRSEGDMLLNGAYFTPSGAGASASYARASSLGAKSASMVGSITSSAGSLPCRRGHPC</sequence>
<feature type="domain" description="Pectate lyase" evidence="12">
    <location>
        <begin position="174"/>
        <end position="371"/>
    </location>
</feature>
<keyword evidence="6" id="KW-0964">Secreted</keyword>
<comment type="subcellular location">
    <subcellularLocation>
        <location evidence="2">Secreted</location>
        <location evidence="2">Cell wall</location>
    </subcellularLocation>
</comment>
<evidence type="ECO:0000256" key="8">
    <source>
        <dbReference type="ARBA" id="ARBA00022729"/>
    </source>
</evidence>
<comment type="similarity">
    <text evidence="4 11">Belongs to the polysaccharide lyase 1 family.</text>
</comment>
<dbReference type="Gene3D" id="2.160.20.10">
    <property type="entry name" value="Single-stranded right-handed beta-helix, Pectin lyase-like"/>
    <property type="match status" value="1"/>
</dbReference>
<feature type="signal peptide" evidence="11">
    <location>
        <begin position="1"/>
        <end position="24"/>
    </location>
</feature>
<dbReference type="SUPFAM" id="SSF51126">
    <property type="entry name" value="Pectin lyase-like"/>
    <property type="match status" value="1"/>
</dbReference>
<evidence type="ECO:0000256" key="5">
    <source>
        <dbReference type="ARBA" id="ARBA00012272"/>
    </source>
</evidence>
<accession>A0A6J1CB90</accession>
<evidence type="ECO:0000256" key="6">
    <source>
        <dbReference type="ARBA" id="ARBA00022512"/>
    </source>
</evidence>
<dbReference type="KEGG" id="mcha:111009920"/>
<keyword evidence="9 11" id="KW-0106">Calcium</keyword>
<dbReference type="AlphaFoldDB" id="A0A6J1CB90"/>
<dbReference type="PANTHER" id="PTHR31683:SF172">
    <property type="entry name" value="PECTATE LYASE"/>
    <property type="match status" value="1"/>
</dbReference>
<dbReference type="FunFam" id="2.160.20.10:FF:000009">
    <property type="entry name" value="Pectate lyase"/>
    <property type="match status" value="1"/>
</dbReference>
<evidence type="ECO:0000256" key="11">
    <source>
        <dbReference type="RuleBase" id="RU361123"/>
    </source>
</evidence>
<dbReference type="UniPathway" id="UPA00545">
    <property type="reaction ID" value="UER00824"/>
</dbReference>
<organism evidence="13 14">
    <name type="scientific">Momordica charantia</name>
    <name type="common">Bitter gourd</name>
    <name type="synonym">Balsam pear</name>
    <dbReference type="NCBI Taxonomy" id="3673"/>
    <lineage>
        <taxon>Eukaryota</taxon>
        <taxon>Viridiplantae</taxon>
        <taxon>Streptophyta</taxon>
        <taxon>Embryophyta</taxon>
        <taxon>Tracheophyta</taxon>
        <taxon>Spermatophyta</taxon>
        <taxon>Magnoliopsida</taxon>
        <taxon>eudicotyledons</taxon>
        <taxon>Gunneridae</taxon>
        <taxon>Pentapetalae</taxon>
        <taxon>rosids</taxon>
        <taxon>fabids</taxon>
        <taxon>Cucurbitales</taxon>
        <taxon>Cucurbitaceae</taxon>
        <taxon>Momordiceae</taxon>
        <taxon>Momordica</taxon>
    </lineage>
</organism>
<reference evidence="14" key="1">
    <citation type="submission" date="2025-08" db="UniProtKB">
        <authorList>
            <consortium name="RefSeq"/>
        </authorList>
    </citation>
    <scope>IDENTIFICATION</scope>
</reference>
<keyword evidence="8 11" id="KW-0732">Signal</keyword>
<dbReference type="InterPro" id="IPR018082">
    <property type="entry name" value="AmbAllergen"/>
</dbReference>
<proteinExistence type="inferred from homology"/>
<evidence type="ECO:0000256" key="2">
    <source>
        <dbReference type="ARBA" id="ARBA00004191"/>
    </source>
</evidence>
<comment type="cofactor">
    <cofactor evidence="11">
        <name>Ca(2+)</name>
        <dbReference type="ChEBI" id="CHEBI:29108"/>
    </cofactor>
    <text evidence="11">Binds 1 Ca(2+) ion. Required for its activity.</text>
</comment>
<dbReference type="PRINTS" id="PR00807">
    <property type="entry name" value="AMBALLERGEN"/>
</dbReference>
<protein>
    <recommendedName>
        <fullName evidence="5 11">Pectate lyase</fullName>
        <ecNumber evidence="5 11">4.2.2.2</ecNumber>
    </recommendedName>
</protein>
<dbReference type="InterPro" id="IPR011050">
    <property type="entry name" value="Pectin_lyase_fold/virulence"/>
</dbReference>
<evidence type="ECO:0000256" key="1">
    <source>
        <dbReference type="ARBA" id="ARBA00000695"/>
    </source>
</evidence>
<comment type="pathway">
    <text evidence="3 11">Glycan metabolism; pectin degradation; 2-dehydro-3-deoxy-D-gluconate from pectin: step 2/5.</text>
</comment>
<dbReference type="InterPro" id="IPR002022">
    <property type="entry name" value="Pec_lyase"/>
</dbReference>
<keyword evidence="10 11" id="KW-0456">Lyase</keyword>
<dbReference type="EC" id="4.2.2.2" evidence="5 11"/>
<keyword evidence="7 11" id="KW-0479">Metal-binding</keyword>
<feature type="chain" id="PRO_5027137039" description="Pectate lyase" evidence="11">
    <location>
        <begin position="25"/>
        <end position="448"/>
    </location>
</feature>
<evidence type="ECO:0000259" key="12">
    <source>
        <dbReference type="SMART" id="SM00656"/>
    </source>
</evidence>